<reference evidence="1 2" key="1">
    <citation type="submission" date="2019-02" db="EMBL/GenBank/DDBJ databases">
        <title>Deep-cultivation of Planctomycetes and their phenomic and genomic characterization uncovers novel biology.</title>
        <authorList>
            <person name="Wiegand S."/>
            <person name="Jogler M."/>
            <person name="Boedeker C."/>
            <person name="Pinto D."/>
            <person name="Vollmers J."/>
            <person name="Rivas-Marin E."/>
            <person name="Kohn T."/>
            <person name="Peeters S.H."/>
            <person name="Heuer A."/>
            <person name="Rast P."/>
            <person name="Oberbeckmann S."/>
            <person name="Bunk B."/>
            <person name="Jeske O."/>
            <person name="Meyerdierks A."/>
            <person name="Storesund J.E."/>
            <person name="Kallscheuer N."/>
            <person name="Luecker S."/>
            <person name="Lage O.M."/>
            <person name="Pohl T."/>
            <person name="Merkel B.J."/>
            <person name="Hornburger P."/>
            <person name="Mueller R.-W."/>
            <person name="Bruemmer F."/>
            <person name="Labrenz M."/>
            <person name="Spormann A.M."/>
            <person name="Op den Camp H."/>
            <person name="Overmann J."/>
            <person name="Amann R."/>
            <person name="Jetten M.S.M."/>
            <person name="Mascher T."/>
            <person name="Medema M.H."/>
            <person name="Devos D.P."/>
            <person name="Kaster A.-K."/>
            <person name="Ovreas L."/>
            <person name="Rohde M."/>
            <person name="Galperin M.Y."/>
            <person name="Jogler C."/>
        </authorList>
    </citation>
    <scope>NUCLEOTIDE SEQUENCE [LARGE SCALE GENOMIC DNA]</scope>
    <source>
        <strain evidence="1 2">Pan44</strain>
    </source>
</reference>
<dbReference type="AlphaFoldDB" id="A0A517SH91"/>
<organism evidence="1 2">
    <name type="scientific">Caulifigura coniformis</name>
    <dbReference type="NCBI Taxonomy" id="2527983"/>
    <lineage>
        <taxon>Bacteria</taxon>
        <taxon>Pseudomonadati</taxon>
        <taxon>Planctomycetota</taxon>
        <taxon>Planctomycetia</taxon>
        <taxon>Planctomycetales</taxon>
        <taxon>Planctomycetaceae</taxon>
        <taxon>Caulifigura</taxon>
    </lineage>
</organism>
<dbReference type="KEGG" id="ccos:Pan44_35340"/>
<dbReference type="RefSeq" id="WP_145031337.1">
    <property type="nucleotide sequence ID" value="NZ_CP036271.1"/>
</dbReference>
<gene>
    <name evidence="1" type="ORF">Pan44_35340</name>
</gene>
<evidence type="ECO:0000313" key="1">
    <source>
        <dbReference type="EMBL" id="QDT55490.1"/>
    </source>
</evidence>
<proteinExistence type="predicted"/>
<evidence type="ECO:0000313" key="2">
    <source>
        <dbReference type="Proteomes" id="UP000315700"/>
    </source>
</evidence>
<name>A0A517SH91_9PLAN</name>
<keyword evidence="2" id="KW-1185">Reference proteome</keyword>
<protein>
    <submittedName>
        <fullName evidence="1">Uncharacterized protein</fullName>
    </submittedName>
</protein>
<accession>A0A517SH91</accession>
<dbReference type="EMBL" id="CP036271">
    <property type="protein sequence ID" value="QDT55490.1"/>
    <property type="molecule type" value="Genomic_DNA"/>
</dbReference>
<dbReference type="Proteomes" id="UP000315700">
    <property type="component" value="Chromosome"/>
</dbReference>
<sequence>MDIERVVQRSVCEGRNNSSVERLILKSVRSRIERSDLAEWPDSRISAYLRTRYRSRESPEGVVLLGVYPKN</sequence>
<dbReference type="InParanoid" id="A0A517SH91"/>